<dbReference type="EMBL" id="BMGG01000001">
    <property type="protein sequence ID" value="GGC49167.1"/>
    <property type="molecule type" value="Genomic_DNA"/>
</dbReference>
<evidence type="ECO:0000313" key="5">
    <source>
        <dbReference type="EMBL" id="GGC49167.1"/>
    </source>
</evidence>
<dbReference type="PANTHER" id="PTHR11895:SF7">
    <property type="entry name" value="GLUTAMYL-TRNA(GLN) AMIDOTRANSFERASE SUBUNIT A, MITOCHONDRIAL"/>
    <property type="match status" value="1"/>
</dbReference>
<dbReference type="InterPro" id="IPR020556">
    <property type="entry name" value="Amidase_CS"/>
</dbReference>
<reference evidence="5" key="2">
    <citation type="submission" date="2020-09" db="EMBL/GenBank/DDBJ databases">
        <authorList>
            <person name="Sun Q."/>
            <person name="Zhou Y."/>
        </authorList>
    </citation>
    <scope>NUCLEOTIDE SEQUENCE</scope>
    <source>
        <strain evidence="5">CGMCC 1.12919</strain>
    </source>
</reference>
<dbReference type="AlphaFoldDB" id="A0A916X8D8"/>
<dbReference type="PROSITE" id="PS00571">
    <property type="entry name" value="AMIDASES"/>
    <property type="match status" value="1"/>
</dbReference>
<organism evidence="5 6">
    <name type="scientific">Chelatococcus reniformis</name>
    <dbReference type="NCBI Taxonomy" id="1494448"/>
    <lineage>
        <taxon>Bacteria</taxon>
        <taxon>Pseudomonadati</taxon>
        <taxon>Pseudomonadota</taxon>
        <taxon>Alphaproteobacteria</taxon>
        <taxon>Hyphomicrobiales</taxon>
        <taxon>Chelatococcaceae</taxon>
        <taxon>Chelatococcus</taxon>
    </lineage>
</organism>
<dbReference type="GO" id="GO:0016787">
    <property type="term" value="F:hydrolase activity"/>
    <property type="evidence" value="ECO:0007669"/>
    <property type="project" value="UniProtKB-KW"/>
</dbReference>
<evidence type="ECO:0000313" key="6">
    <source>
        <dbReference type="Proteomes" id="UP000637002"/>
    </source>
</evidence>
<dbReference type="InterPro" id="IPR000120">
    <property type="entry name" value="Amidase"/>
</dbReference>
<gene>
    <name evidence="5" type="ORF">GCM10010994_05380</name>
</gene>
<keyword evidence="5" id="KW-0378">Hydrolase</keyword>
<dbReference type="InterPro" id="IPR036928">
    <property type="entry name" value="AS_sf"/>
</dbReference>
<dbReference type="RefSeq" id="WP_188607558.1">
    <property type="nucleotide sequence ID" value="NZ_BMGG01000001.1"/>
</dbReference>
<feature type="domain" description="Amidase" evidence="4">
    <location>
        <begin position="32"/>
        <end position="452"/>
    </location>
</feature>
<dbReference type="Pfam" id="PF01425">
    <property type="entry name" value="Amidase"/>
    <property type="match status" value="1"/>
</dbReference>
<evidence type="ECO:0000256" key="2">
    <source>
        <dbReference type="ARBA" id="ARBA00009199"/>
    </source>
</evidence>
<evidence type="ECO:0000256" key="3">
    <source>
        <dbReference type="ARBA" id="ARBA00021874"/>
    </source>
</evidence>
<comment type="caution">
    <text evidence="5">The sequence shown here is derived from an EMBL/GenBank/DDBJ whole genome shotgun (WGS) entry which is preliminary data.</text>
</comment>
<comment type="similarity">
    <text evidence="2">Belongs to the amidase family.</text>
</comment>
<sequence length="474" mass="49813">MKLSEYAAHDGVGLSELVRKGEVTGDELAACANAAIDAVNDRLNVMAQRLDQPLAGEADGPFAGVPFLVKDIVLHLAGVPHRMGTRLLAAGQYVPEQNSELFARFRKAGLITVGVTTTPEFGFNATTESLLYGPTRNPWDVTRSPGGSSGGSAAAVAAGVVPMAHANDGGGSIRIPAASCGVVGLKPTRGRTPIGPDYMLPLMGMGIEFAVTRSVRDAALLLDCVEGPEIGAMFDIPRPAERYAAVVSQPTRKLKLALAAHLPGLPEPDPHVAEAVRATARLLEGEGHVVVEAAPTFDREAWRRATYVAWMGFLASGAFGLADMLGVAPSADNLEAATLACAEAGAKLTAMDYELAFVQMNAVNRALGQFMAGYDALLMPCLRHAPVEIGFLDQNAPLSAEGWFNHLFDTVPYTGLFNMTGQPAISVPAGWHAGLPLAVQIVAPMGDEATLLQLARDLEAARPWAQVRPPVCVA</sequence>
<reference evidence="5" key="1">
    <citation type="journal article" date="2014" name="Int. J. Syst. Evol. Microbiol.">
        <title>Complete genome sequence of Corynebacterium casei LMG S-19264T (=DSM 44701T), isolated from a smear-ripened cheese.</title>
        <authorList>
            <consortium name="US DOE Joint Genome Institute (JGI-PGF)"/>
            <person name="Walter F."/>
            <person name="Albersmeier A."/>
            <person name="Kalinowski J."/>
            <person name="Ruckert C."/>
        </authorList>
    </citation>
    <scope>NUCLEOTIDE SEQUENCE</scope>
    <source>
        <strain evidence="5">CGMCC 1.12919</strain>
    </source>
</reference>
<dbReference type="Gene3D" id="3.90.1300.10">
    <property type="entry name" value="Amidase signature (AS) domain"/>
    <property type="match status" value="1"/>
</dbReference>
<dbReference type="Proteomes" id="UP000637002">
    <property type="component" value="Unassembled WGS sequence"/>
</dbReference>
<keyword evidence="6" id="KW-1185">Reference proteome</keyword>
<comment type="function">
    <text evidence="1">Hydrolyzes indole-3-acetamide (IAM) into indole-3-acetic acid (IAA).</text>
</comment>
<protein>
    <recommendedName>
        <fullName evidence="3">Indoleacetamide hydrolase</fullName>
    </recommendedName>
</protein>
<dbReference type="PANTHER" id="PTHR11895">
    <property type="entry name" value="TRANSAMIDASE"/>
    <property type="match status" value="1"/>
</dbReference>
<accession>A0A916X8D8</accession>
<dbReference type="SUPFAM" id="SSF75304">
    <property type="entry name" value="Amidase signature (AS) enzymes"/>
    <property type="match status" value="1"/>
</dbReference>
<proteinExistence type="inferred from homology"/>
<evidence type="ECO:0000256" key="1">
    <source>
        <dbReference type="ARBA" id="ARBA00003871"/>
    </source>
</evidence>
<name>A0A916X8D8_9HYPH</name>
<evidence type="ECO:0000259" key="4">
    <source>
        <dbReference type="Pfam" id="PF01425"/>
    </source>
</evidence>
<dbReference type="InterPro" id="IPR023631">
    <property type="entry name" value="Amidase_dom"/>
</dbReference>